<keyword evidence="2" id="KW-0677">Repeat</keyword>
<reference evidence="3 4" key="1">
    <citation type="journal article" date="2018" name="Nat. Genet.">
        <title>The Rosa genome provides new insights in the design of modern roses.</title>
        <authorList>
            <person name="Bendahmane M."/>
        </authorList>
    </citation>
    <scope>NUCLEOTIDE SEQUENCE [LARGE SCALE GENOMIC DNA]</scope>
    <source>
        <strain evidence="4">cv. Old Blush</strain>
    </source>
</reference>
<gene>
    <name evidence="3" type="ORF">RchiOBHm_Chr6g0250911</name>
</gene>
<dbReference type="Gramene" id="PRQ22492">
    <property type="protein sequence ID" value="PRQ22492"/>
    <property type="gene ID" value="RchiOBHm_Chr6g0250911"/>
</dbReference>
<dbReference type="GO" id="GO:0006952">
    <property type="term" value="P:defense response"/>
    <property type="evidence" value="ECO:0007669"/>
    <property type="project" value="InterPro"/>
</dbReference>
<evidence type="ECO:0000256" key="2">
    <source>
        <dbReference type="ARBA" id="ARBA00022737"/>
    </source>
</evidence>
<protein>
    <submittedName>
        <fullName evidence="3">Putative leucine-rich repeat domain, L domain-containing protein</fullName>
    </submittedName>
</protein>
<dbReference type="Pfam" id="PF07725">
    <property type="entry name" value="LRR_3"/>
    <property type="match status" value="1"/>
</dbReference>
<dbReference type="InterPro" id="IPR011713">
    <property type="entry name" value="Leu-rich_rpt_3"/>
</dbReference>
<dbReference type="InterPro" id="IPR032675">
    <property type="entry name" value="LRR_dom_sf"/>
</dbReference>
<evidence type="ECO:0000313" key="4">
    <source>
        <dbReference type="Proteomes" id="UP000238479"/>
    </source>
</evidence>
<dbReference type="SUPFAM" id="SSF52058">
    <property type="entry name" value="L domain-like"/>
    <property type="match status" value="1"/>
</dbReference>
<name>A0A2P6PKP2_ROSCH</name>
<dbReference type="PANTHER" id="PTHR11017:SF527">
    <property type="entry name" value="TMV RESISTANCE PROTEIN N-LIKE"/>
    <property type="match status" value="1"/>
</dbReference>
<comment type="caution">
    <text evidence="3">The sequence shown here is derived from an EMBL/GenBank/DDBJ whole genome shotgun (WGS) entry which is preliminary data.</text>
</comment>
<dbReference type="Gene3D" id="3.80.10.10">
    <property type="entry name" value="Ribonuclease Inhibitor"/>
    <property type="match status" value="1"/>
</dbReference>
<dbReference type="OMA" id="SCHFHTP"/>
<dbReference type="InterPro" id="IPR001611">
    <property type="entry name" value="Leu-rich_rpt"/>
</dbReference>
<dbReference type="PANTHER" id="PTHR11017">
    <property type="entry name" value="LEUCINE-RICH REPEAT-CONTAINING PROTEIN"/>
    <property type="match status" value="1"/>
</dbReference>
<dbReference type="Proteomes" id="UP000238479">
    <property type="component" value="Chromosome 6"/>
</dbReference>
<keyword evidence="1" id="KW-0433">Leucine-rich repeat</keyword>
<dbReference type="AlphaFoldDB" id="A0A2P6PKP2"/>
<evidence type="ECO:0000313" key="3">
    <source>
        <dbReference type="EMBL" id="PRQ22492.1"/>
    </source>
</evidence>
<evidence type="ECO:0000256" key="1">
    <source>
        <dbReference type="ARBA" id="ARBA00022614"/>
    </source>
</evidence>
<dbReference type="EMBL" id="PDCK01000044">
    <property type="protein sequence ID" value="PRQ22492.1"/>
    <property type="molecule type" value="Genomic_DNA"/>
</dbReference>
<keyword evidence="4" id="KW-1185">Reference proteome</keyword>
<dbReference type="Pfam" id="PF13855">
    <property type="entry name" value="LRR_8"/>
    <property type="match status" value="1"/>
</dbReference>
<organism evidence="3 4">
    <name type="scientific">Rosa chinensis</name>
    <name type="common">China rose</name>
    <dbReference type="NCBI Taxonomy" id="74649"/>
    <lineage>
        <taxon>Eukaryota</taxon>
        <taxon>Viridiplantae</taxon>
        <taxon>Streptophyta</taxon>
        <taxon>Embryophyta</taxon>
        <taxon>Tracheophyta</taxon>
        <taxon>Spermatophyta</taxon>
        <taxon>Magnoliopsida</taxon>
        <taxon>eudicotyledons</taxon>
        <taxon>Gunneridae</taxon>
        <taxon>Pentapetalae</taxon>
        <taxon>rosids</taxon>
        <taxon>fabids</taxon>
        <taxon>Rosales</taxon>
        <taxon>Rosaceae</taxon>
        <taxon>Rosoideae</taxon>
        <taxon>Rosoideae incertae sedis</taxon>
        <taxon>Rosa</taxon>
    </lineage>
</organism>
<sequence length="232" mass="26307">MDLPELEVAHWKPEAFSNLSELSLLHIRNVELPEGLTFLSNSLRLLEWSGYPLRSLPQNFEPHELVELNLCHSNIEHLWKGAKNYDKLKFIKLCHSQKIVQTPDLTGVQNLEGCKTLVILHQSVGQLKRLILLNLKDCESLESLPSKIEMESLETLILSNCSKVKKIPEFAGNMEHLSKLYLNETAIEKLPVSIGRLSSLASLNLSNCKILFAFQAPLVDWSLLKSLIFLDV</sequence>
<accession>A0A2P6PKP2</accession>
<proteinExistence type="predicted"/>
<dbReference type="InterPro" id="IPR044974">
    <property type="entry name" value="Disease_R_plants"/>
</dbReference>